<dbReference type="AlphaFoldDB" id="A0A6P2DCI4"/>
<feature type="chain" id="PRO_5026974860" description="Lipoprotein" evidence="1">
    <location>
        <begin position="25"/>
        <end position="307"/>
    </location>
</feature>
<evidence type="ECO:0000313" key="2">
    <source>
        <dbReference type="EMBL" id="VTR98065.1"/>
    </source>
</evidence>
<gene>
    <name evidence="2" type="ORF">SOIL9_04030</name>
</gene>
<accession>A0A6P2DCI4</accession>
<evidence type="ECO:0000313" key="3">
    <source>
        <dbReference type="Proteomes" id="UP000464178"/>
    </source>
</evidence>
<dbReference type="Proteomes" id="UP000464178">
    <property type="component" value="Chromosome"/>
</dbReference>
<keyword evidence="3" id="KW-1185">Reference proteome</keyword>
<name>A0A6P2DCI4_9BACT</name>
<feature type="signal peptide" evidence="1">
    <location>
        <begin position="1"/>
        <end position="24"/>
    </location>
</feature>
<protein>
    <recommendedName>
        <fullName evidence="4">Lipoprotein</fullName>
    </recommendedName>
</protein>
<dbReference type="RefSeq" id="WP_162671477.1">
    <property type="nucleotide sequence ID" value="NZ_LR593886.1"/>
</dbReference>
<keyword evidence="1" id="KW-0732">Signal</keyword>
<dbReference type="EMBL" id="LR593886">
    <property type="protein sequence ID" value="VTR98065.1"/>
    <property type="molecule type" value="Genomic_DNA"/>
</dbReference>
<evidence type="ECO:0008006" key="4">
    <source>
        <dbReference type="Google" id="ProtNLM"/>
    </source>
</evidence>
<proteinExistence type="predicted"/>
<sequence length="307" mass="33008">MRRYLMTAVIAALVFAVSTSSAFALRIAAPPPPAQMAITAPVVVTGKITAIEKDTVDAASPFAGANDKVAYKVAVVKIDSALVGANNITHVKIGFIPPAKAEPNAPQPGRLRPAVVRPGFQAPELKEGQQMVFFLTKHPTAEFYVMPGLYHPVDITTDAGKKSLEEVKKATAVLADPMKGLKSDKADVRTETAMIMVTKYRAYPLTGGEVNEVAIPADESKLILKGLAEGKWTSMPRPGAVFTPNALNAFYQLGLTDKDGWKEPMFPQPQPGQPPVDFGTITKEAFVKWLDGPGKGYQIKKVVPKEK</sequence>
<dbReference type="KEGG" id="gms:SOIL9_04030"/>
<organism evidence="2 3">
    <name type="scientific">Gemmata massiliana</name>
    <dbReference type="NCBI Taxonomy" id="1210884"/>
    <lineage>
        <taxon>Bacteria</taxon>
        <taxon>Pseudomonadati</taxon>
        <taxon>Planctomycetota</taxon>
        <taxon>Planctomycetia</taxon>
        <taxon>Gemmatales</taxon>
        <taxon>Gemmataceae</taxon>
        <taxon>Gemmata</taxon>
    </lineage>
</organism>
<evidence type="ECO:0000256" key="1">
    <source>
        <dbReference type="SAM" id="SignalP"/>
    </source>
</evidence>
<reference evidence="2 3" key="1">
    <citation type="submission" date="2019-05" db="EMBL/GenBank/DDBJ databases">
        <authorList>
            <consortium name="Science for Life Laboratories"/>
        </authorList>
    </citation>
    <scope>NUCLEOTIDE SEQUENCE [LARGE SCALE GENOMIC DNA]</scope>
    <source>
        <strain evidence="2">Soil9</strain>
    </source>
</reference>